<feature type="signal peptide" evidence="1">
    <location>
        <begin position="1"/>
        <end position="22"/>
    </location>
</feature>
<evidence type="ECO:0008006" key="3">
    <source>
        <dbReference type="Google" id="ProtNLM"/>
    </source>
</evidence>
<dbReference type="AlphaFoldDB" id="A0A9I9EBR6"/>
<dbReference type="EnsemblPlants" id="MELO3C031565.2.1">
    <property type="protein sequence ID" value="MELO3C031565.2.1"/>
    <property type="gene ID" value="MELO3C031565.2"/>
</dbReference>
<organism evidence="2">
    <name type="scientific">Cucumis melo</name>
    <name type="common">Muskmelon</name>
    <dbReference type="NCBI Taxonomy" id="3656"/>
    <lineage>
        <taxon>Eukaryota</taxon>
        <taxon>Viridiplantae</taxon>
        <taxon>Streptophyta</taxon>
        <taxon>Embryophyta</taxon>
        <taxon>Tracheophyta</taxon>
        <taxon>Spermatophyta</taxon>
        <taxon>Magnoliopsida</taxon>
        <taxon>eudicotyledons</taxon>
        <taxon>Gunneridae</taxon>
        <taxon>Pentapetalae</taxon>
        <taxon>rosids</taxon>
        <taxon>fabids</taxon>
        <taxon>Cucurbitales</taxon>
        <taxon>Cucurbitaceae</taxon>
        <taxon>Benincaseae</taxon>
        <taxon>Cucumis</taxon>
    </lineage>
</organism>
<reference evidence="2" key="1">
    <citation type="submission" date="2023-03" db="UniProtKB">
        <authorList>
            <consortium name="EnsemblPlants"/>
        </authorList>
    </citation>
    <scope>IDENTIFICATION</scope>
</reference>
<evidence type="ECO:0000313" key="2">
    <source>
        <dbReference type="EnsemblPlants" id="MELO3C031565.2.1"/>
    </source>
</evidence>
<dbReference type="Gramene" id="MELO3C031565.2.1">
    <property type="protein sequence ID" value="MELO3C031565.2.1"/>
    <property type="gene ID" value="MELO3C031565.2"/>
</dbReference>
<feature type="chain" id="PRO_5039896910" description="Secreted protein" evidence="1">
    <location>
        <begin position="23"/>
        <end position="93"/>
    </location>
</feature>
<evidence type="ECO:0000256" key="1">
    <source>
        <dbReference type="SAM" id="SignalP"/>
    </source>
</evidence>
<name>A0A9I9EBR6_CUCME</name>
<protein>
    <recommendedName>
        <fullName evidence="3">Secreted protein</fullName>
    </recommendedName>
</protein>
<keyword evidence="1" id="KW-0732">Signal</keyword>
<accession>A0A9I9EBR6</accession>
<proteinExistence type="predicted"/>
<sequence length="93" mass="10656">MNYVILLLTFLHAMHNEPTSLASSLKITPWINAETFLIPQSCLFRQNHFLLFPNLPSPSSFFVSAAAHFSSRGRLYRSLLKAHVVEFYMNSII</sequence>